<evidence type="ECO:0000256" key="1">
    <source>
        <dbReference type="SAM" id="MobiDB-lite"/>
    </source>
</evidence>
<feature type="non-terminal residue" evidence="2">
    <location>
        <position position="1"/>
    </location>
</feature>
<reference evidence="2 3" key="1">
    <citation type="submission" date="2013-09" db="EMBL/GenBank/DDBJ databases">
        <title>Corchorus capsularis genome sequencing.</title>
        <authorList>
            <person name="Alam M."/>
            <person name="Haque M.S."/>
            <person name="Islam M.S."/>
            <person name="Emdad E.M."/>
            <person name="Islam M.M."/>
            <person name="Ahmed B."/>
            <person name="Halim A."/>
            <person name="Hossen Q.M.M."/>
            <person name="Hossain M.Z."/>
            <person name="Ahmed R."/>
            <person name="Khan M.M."/>
            <person name="Islam R."/>
            <person name="Rashid M.M."/>
            <person name="Khan S.A."/>
            <person name="Rahman M.S."/>
            <person name="Alam M."/>
        </authorList>
    </citation>
    <scope>NUCLEOTIDE SEQUENCE [LARGE SCALE GENOMIC DNA]</scope>
    <source>
        <strain evidence="3">cv. CVL-1</strain>
        <tissue evidence="2">Whole seedling</tissue>
    </source>
</reference>
<name>A0A1R3J535_COCAP</name>
<protein>
    <submittedName>
        <fullName evidence="2">Uncharacterized protein</fullName>
    </submittedName>
</protein>
<dbReference type="AlphaFoldDB" id="A0A1R3J535"/>
<keyword evidence="3" id="KW-1185">Reference proteome</keyword>
<evidence type="ECO:0000313" key="3">
    <source>
        <dbReference type="Proteomes" id="UP000188268"/>
    </source>
</evidence>
<comment type="caution">
    <text evidence="2">The sequence shown here is derived from an EMBL/GenBank/DDBJ whole genome shotgun (WGS) entry which is preliminary data.</text>
</comment>
<gene>
    <name evidence="2" type="ORF">CCACVL1_07557</name>
</gene>
<accession>A0A1R3J535</accession>
<organism evidence="2 3">
    <name type="scientific">Corchorus capsularis</name>
    <name type="common">Jute</name>
    <dbReference type="NCBI Taxonomy" id="210143"/>
    <lineage>
        <taxon>Eukaryota</taxon>
        <taxon>Viridiplantae</taxon>
        <taxon>Streptophyta</taxon>
        <taxon>Embryophyta</taxon>
        <taxon>Tracheophyta</taxon>
        <taxon>Spermatophyta</taxon>
        <taxon>Magnoliopsida</taxon>
        <taxon>eudicotyledons</taxon>
        <taxon>Gunneridae</taxon>
        <taxon>Pentapetalae</taxon>
        <taxon>rosids</taxon>
        <taxon>malvids</taxon>
        <taxon>Malvales</taxon>
        <taxon>Malvaceae</taxon>
        <taxon>Grewioideae</taxon>
        <taxon>Apeibeae</taxon>
        <taxon>Corchorus</taxon>
    </lineage>
</organism>
<evidence type="ECO:0000313" key="2">
    <source>
        <dbReference type="EMBL" id="OMO89947.1"/>
    </source>
</evidence>
<dbReference type="Gramene" id="OMO89947">
    <property type="protein sequence ID" value="OMO89947"/>
    <property type="gene ID" value="CCACVL1_07557"/>
</dbReference>
<proteinExistence type="predicted"/>
<sequence length="22" mass="2530">IADSYPNAEAASNFSFRRRSNR</sequence>
<dbReference type="EMBL" id="AWWV01008553">
    <property type="protein sequence ID" value="OMO89947.1"/>
    <property type="molecule type" value="Genomic_DNA"/>
</dbReference>
<dbReference type="Proteomes" id="UP000188268">
    <property type="component" value="Unassembled WGS sequence"/>
</dbReference>
<feature type="region of interest" description="Disordered" evidence="1">
    <location>
        <begin position="1"/>
        <end position="22"/>
    </location>
</feature>